<dbReference type="AlphaFoldDB" id="A0A1X7T4X4"/>
<evidence type="ECO:0000313" key="1">
    <source>
        <dbReference type="EnsemblMetazoa" id="Aqu2.1.09435_001"/>
    </source>
</evidence>
<organism evidence="1">
    <name type="scientific">Amphimedon queenslandica</name>
    <name type="common">Sponge</name>
    <dbReference type="NCBI Taxonomy" id="400682"/>
    <lineage>
        <taxon>Eukaryota</taxon>
        <taxon>Metazoa</taxon>
        <taxon>Porifera</taxon>
        <taxon>Demospongiae</taxon>
        <taxon>Heteroscleromorpha</taxon>
        <taxon>Haplosclerida</taxon>
        <taxon>Niphatidae</taxon>
        <taxon>Amphimedon</taxon>
    </lineage>
</organism>
<protein>
    <submittedName>
        <fullName evidence="1">Uncharacterized protein</fullName>
    </submittedName>
</protein>
<accession>A0A1X7T4X4</accession>
<dbReference type="EnsemblMetazoa" id="Aqu2.1.09435_001">
    <property type="protein sequence ID" value="Aqu2.1.09435_001"/>
    <property type="gene ID" value="Aqu2.1.09435"/>
</dbReference>
<proteinExistence type="predicted"/>
<reference evidence="1" key="1">
    <citation type="submission" date="2017-05" db="UniProtKB">
        <authorList>
            <consortium name="EnsemblMetazoa"/>
        </authorList>
    </citation>
    <scope>IDENTIFICATION</scope>
</reference>
<name>A0A1X7T4X4_AMPQE</name>
<dbReference type="InParanoid" id="A0A1X7T4X4"/>
<sequence>CKMAGSKMSNFEGSYLCE</sequence>